<dbReference type="InterPro" id="IPR021533">
    <property type="entry name" value="PepSY-like"/>
</dbReference>
<feature type="domain" description="Putative beta-lactamase-inhibitor-like PepSY-like" evidence="1">
    <location>
        <begin position="16"/>
        <end position="77"/>
    </location>
</feature>
<dbReference type="AlphaFoldDB" id="A0A1M5M2F2"/>
<dbReference type="Gene3D" id="3.10.450.360">
    <property type="match status" value="1"/>
</dbReference>
<dbReference type="SUPFAM" id="SSF160574">
    <property type="entry name" value="BT0923-like"/>
    <property type="match status" value="1"/>
</dbReference>
<dbReference type="Pfam" id="PF11396">
    <property type="entry name" value="PepSY_like"/>
    <property type="match status" value="2"/>
</dbReference>
<proteinExistence type="predicted"/>
<keyword evidence="3" id="KW-1185">Reference proteome</keyword>
<dbReference type="OrthoDB" id="1121502at2"/>
<gene>
    <name evidence="2" type="ORF">SAMN05444483_1247</name>
</gene>
<evidence type="ECO:0000313" key="3">
    <source>
        <dbReference type="Proteomes" id="UP000183945"/>
    </source>
</evidence>
<dbReference type="PROSITE" id="PS51257">
    <property type="entry name" value="PROKAR_LIPOPROTEIN"/>
    <property type="match status" value="1"/>
</dbReference>
<protein>
    <submittedName>
        <fullName evidence="2">Putative beta-lactamase-inhibitor-like, PepSY-like</fullName>
    </submittedName>
</protein>
<dbReference type="EMBL" id="FQVT01000024">
    <property type="protein sequence ID" value="SHG71455.1"/>
    <property type="molecule type" value="Genomic_DNA"/>
</dbReference>
<feature type="domain" description="Putative beta-lactamase-inhibitor-like PepSY-like" evidence="1">
    <location>
        <begin position="83"/>
        <end position="140"/>
    </location>
</feature>
<name>A0A1M5M2F2_SALEC</name>
<evidence type="ECO:0000313" key="2">
    <source>
        <dbReference type="EMBL" id="SHG71455.1"/>
    </source>
</evidence>
<dbReference type="STRING" id="1073325.SAMN05444483_1247"/>
<dbReference type="RefSeq" id="WP_072881854.1">
    <property type="nucleotide sequence ID" value="NZ_FQVT01000024.1"/>
</dbReference>
<sequence>MKKVFLMVLVLALGFVSCDEDDMRSNDVPSVVLNAFNAEFSDAKKVDWEQVGNDYEVEFEIKNVEHEAYLDSEGNLLRYKKDMLYSELPENVKSAIETDFKDRRIDEVEMLNVANEIYYQIEFDDMPMDEKVIFNEAGTVNSEVPVW</sequence>
<accession>A0A1M5M2F2</accession>
<organism evidence="2 3">
    <name type="scientific">Salegentibacter echinorum</name>
    <dbReference type="NCBI Taxonomy" id="1073325"/>
    <lineage>
        <taxon>Bacteria</taxon>
        <taxon>Pseudomonadati</taxon>
        <taxon>Bacteroidota</taxon>
        <taxon>Flavobacteriia</taxon>
        <taxon>Flavobacteriales</taxon>
        <taxon>Flavobacteriaceae</taxon>
        <taxon>Salegentibacter</taxon>
    </lineage>
</organism>
<reference evidence="3" key="1">
    <citation type="submission" date="2016-11" db="EMBL/GenBank/DDBJ databases">
        <authorList>
            <person name="Varghese N."/>
            <person name="Submissions S."/>
        </authorList>
    </citation>
    <scope>NUCLEOTIDE SEQUENCE [LARGE SCALE GENOMIC DNA]</scope>
    <source>
        <strain evidence="3">DSM 24579</strain>
    </source>
</reference>
<evidence type="ECO:0000259" key="1">
    <source>
        <dbReference type="Pfam" id="PF11396"/>
    </source>
</evidence>
<dbReference type="Proteomes" id="UP000183945">
    <property type="component" value="Unassembled WGS sequence"/>
</dbReference>